<reference evidence="3 5" key="2">
    <citation type="submission" date="2020-04" db="EMBL/GenBank/DDBJ databases">
        <authorList>
            <person name="Hitch T.C.A."/>
            <person name="Wylensek D."/>
            <person name="Clavel T."/>
        </authorList>
    </citation>
    <scope>NUCLEOTIDE SEQUENCE [LARGE SCALE GENOMIC DNA]</scope>
    <source>
        <strain evidence="3 5">WCA-386-APC-2A</strain>
    </source>
</reference>
<accession>A0A1M6QSQ7</accession>
<dbReference type="OrthoDB" id="9812089at2"/>
<dbReference type="GO" id="GO:0030638">
    <property type="term" value="P:polyketide metabolic process"/>
    <property type="evidence" value="ECO:0007669"/>
    <property type="project" value="InterPro"/>
</dbReference>
<dbReference type="Proteomes" id="UP000536773">
    <property type="component" value="Unassembled WGS sequence"/>
</dbReference>
<proteinExistence type="predicted"/>
<gene>
    <name evidence="2" type="ORF">C6Y28_00920</name>
    <name evidence="3" type="ORF">HG933_10595</name>
</gene>
<dbReference type="Pfam" id="PF07366">
    <property type="entry name" value="SnoaL"/>
    <property type="match status" value="1"/>
</dbReference>
<dbReference type="PANTHER" id="PTHR38436:SF1">
    <property type="entry name" value="ESTER CYCLASE"/>
    <property type="match status" value="1"/>
</dbReference>
<organism evidence="3 5">
    <name type="scientific">Megasphaera elsdenii</name>
    <dbReference type="NCBI Taxonomy" id="907"/>
    <lineage>
        <taxon>Bacteria</taxon>
        <taxon>Bacillati</taxon>
        <taxon>Bacillota</taxon>
        <taxon>Negativicutes</taxon>
        <taxon>Veillonellales</taxon>
        <taxon>Veillonellaceae</taxon>
        <taxon>Megasphaera</taxon>
    </lineage>
</organism>
<dbReference type="PANTHER" id="PTHR38436">
    <property type="entry name" value="POLYKETIDE CYCLASE SNOAL-LIKE DOMAIN"/>
    <property type="match status" value="1"/>
</dbReference>
<keyword evidence="1" id="KW-0732">Signal</keyword>
<protein>
    <submittedName>
        <fullName evidence="2">Pyruvate kinase</fullName>
    </submittedName>
    <submittedName>
        <fullName evidence="3">SnoaL-like domain-containing protein</fullName>
    </submittedName>
</protein>
<dbReference type="GO" id="GO:0016301">
    <property type="term" value="F:kinase activity"/>
    <property type="evidence" value="ECO:0007669"/>
    <property type="project" value="UniProtKB-KW"/>
</dbReference>
<reference evidence="2 4" key="1">
    <citation type="journal article" date="2018" name="Genome Announc.">
        <title>Complete genomes of two Megasphaera elsdenii strains, NCIMB 702410 and ATCC 25940.</title>
        <authorList>
            <person name="Hatmaker E.A."/>
            <person name="O'Dell K."/>
            <person name="Riley L.A."/>
            <person name="Klingeman D.M."/>
            <person name="Guss A.M."/>
        </authorList>
    </citation>
    <scope>NUCLEOTIDE SEQUENCE [LARGE SCALE GENOMIC DNA]</scope>
    <source>
        <strain evidence="2 4">NCIMB702410</strain>
    </source>
</reference>
<evidence type="ECO:0000256" key="1">
    <source>
        <dbReference type="SAM" id="SignalP"/>
    </source>
</evidence>
<dbReference type="Gene3D" id="3.10.450.50">
    <property type="match status" value="1"/>
</dbReference>
<name>A0A1M6QSQ7_MEGEL</name>
<dbReference type="SUPFAM" id="SSF54427">
    <property type="entry name" value="NTF2-like"/>
    <property type="match status" value="1"/>
</dbReference>
<dbReference type="PROSITE" id="PS51257">
    <property type="entry name" value="PROKAR_LIPOPROTEIN"/>
    <property type="match status" value="1"/>
</dbReference>
<keyword evidence="2" id="KW-0808">Transferase</keyword>
<sequence length="153" mass="16913">MNKKSIILGLTLALVGCLPMGASFAAGTPHFKNNKAVAEYFWNEVFNKHDTAVIDTMVGPKYKQHSPEFADGKQAFKDGVSGFLKAYPDSTAVIKHIGADGDLVFIHNHIKLNKEDRGQAAVDIFRIKDGKIVEHWDVIQDIPEKAANDNTMF</sequence>
<dbReference type="InterPro" id="IPR032710">
    <property type="entry name" value="NTF2-like_dom_sf"/>
</dbReference>
<dbReference type="RefSeq" id="WP_022497465.1">
    <property type="nucleotide sequence ID" value="NZ_AP031433.1"/>
</dbReference>
<feature type="signal peptide" evidence="1">
    <location>
        <begin position="1"/>
        <end position="25"/>
    </location>
</feature>
<dbReference type="EMBL" id="CP027569">
    <property type="protein sequence ID" value="AVO26307.1"/>
    <property type="molecule type" value="Genomic_DNA"/>
</dbReference>
<evidence type="ECO:0000313" key="3">
    <source>
        <dbReference type="EMBL" id="NMK39805.1"/>
    </source>
</evidence>
<evidence type="ECO:0000313" key="4">
    <source>
        <dbReference type="Proteomes" id="UP000238358"/>
    </source>
</evidence>
<feature type="chain" id="PRO_5041528798" evidence="1">
    <location>
        <begin position="26"/>
        <end position="153"/>
    </location>
</feature>
<keyword evidence="2" id="KW-0418">Kinase</keyword>
<dbReference type="AlphaFoldDB" id="A0A1M6QSQ7"/>
<dbReference type="InterPro" id="IPR009959">
    <property type="entry name" value="Cyclase_SnoaL-like"/>
</dbReference>
<dbReference type="Proteomes" id="UP000238358">
    <property type="component" value="Chromosome"/>
</dbReference>
<evidence type="ECO:0000313" key="5">
    <source>
        <dbReference type="Proteomes" id="UP000536773"/>
    </source>
</evidence>
<keyword evidence="2" id="KW-0670">Pyruvate</keyword>
<dbReference type="EMBL" id="JABBJH010000020">
    <property type="protein sequence ID" value="NMK39805.1"/>
    <property type="molecule type" value="Genomic_DNA"/>
</dbReference>
<evidence type="ECO:0000313" key="2">
    <source>
        <dbReference type="EMBL" id="AVO26307.1"/>
    </source>
</evidence>